<organism evidence="2 3">
    <name type="scientific">Punica granatum</name>
    <name type="common">Pomegranate</name>
    <dbReference type="NCBI Taxonomy" id="22663"/>
    <lineage>
        <taxon>Eukaryota</taxon>
        <taxon>Viridiplantae</taxon>
        <taxon>Streptophyta</taxon>
        <taxon>Embryophyta</taxon>
        <taxon>Tracheophyta</taxon>
        <taxon>Spermatophyta</taxon>
        <taxon>Magnoliopsida</taxon>
        <taxon>eudicotyledons</taxon>
        <taxon>Gunneridae</taxon>
        <taxon>Pentapetalae</taxon>
        <taxon>rosids</taxon>
        <taxon>malvids</taxon>
        <taxon>Myrtales</taxon>
        <taxon>Lythraceae</taxon>
        <taxon>Punica</taxon>
    </lineage>
</organism>
<reference evidence="2 3" key="1">
    <citation type="submission" date="2017-11" db="EMBL/GenBank/DDBJ databases">
        <title>De-novo sequencing of pomegranate (Punica granatum L.) genome.</title>
        <authorList>
            <person name="Akparov Z."/>
            <person name="Amiraslanov A."/>
            <person name="Hajiyeva S."/>
            <person name="Abbasov M."/>
            <person name="Kaur K."/>
            <person name="Hamwieh A."/>
            <person name="Solovyev V."/>
            <person name="Salamov A."/>
            <person name="Braich B."/>
            <person name="Kosarev P."/>
            <person name="Mahmoud A."/>
            <person name="Hajiyev E."/>
            <person name="Babayeva S."/>
            <person name="Izzatullayeva V."/>
            <person name="Mammadov A."/>
            <person name="Mammadov A."/>
            <person name="Sharifova S."/>
            <person name="Ojaghi J."/>
            <person name="Eynullazada K."/>
            <person name="Bayramov B."/>
            <person name="Abdulazimova A."/>
            <person name="Shahmuradov I."/>
        </authorList>
    </citation>
    <scope>NUCLEOTIDE SEQUENCE [LARGE SCALE GENOMIC DNA]</scope>
    <source>
        <strain evidence="3">cv. AG2017</strain>
        <tissue evidence="2">Leaf</tissue>
    </source>
</reference>
<dbReference type="Proteomes" id="UP000233551">
    <property type="component" value="Unassembled WGS sequence"/>
</dbReference>
<name>A0A2I0HXK7_PUNGR</name>
<dbReference type="EMBL" id="PGOL01004861">
    <property type="protein sequence ID" value="PKI36444.1"/>
    <property type="molecule type" value="Genomic_DNA"/>
</dbReference>
<feature type="non-terminal residue" evidence="2">
    <location>
        <position position="1"/>
    </location>
</feature>
<comment type="caution">
    <text evidence="2">The sequence shown here is derived from an EMBL/GenBank/DDBJ whole genome shotgun (WGS) entry which is preliminary data.</text>
</comment>
<proteinExistence type="predicted"/>
<accession>A0A2I0HXK7</accession>
<evidence type="ECO:0000313" key="2">
    <source>
        <dbReference type="EMBL" id="PKI36444.1"/>
    </source>
</evidence>
<keyword evidence="3" id="KW-1185">Reference proteome</keyword>
<gene>
    <name evidence="2" type="ORF">CRG98_043167</name>
</gene>
<dbReference type="AlphaFoldDB" id="A0A2I0HXK7"/>
<sequence>LYAQSQLEIDGTLEKTAAARATAQGNHHLLNSSRTVTNDDDYLKRGIWRMIKKKYTRADIAETLLAHPFVAISTCRGFGRRTEQGADESEGERELMMVARG</sequence>
<feature type="region of interest" description="Disordered" evidence="1">
    <location>
        <begin position="81"/>
        <end position="101"/>
    </location>
</feature>
<evidence type="ECO:0000313" key="3">
    <source>
        <dbReference type="Proteomes" id="UP000233551"/>
    </source>
</evidence>
<evidence type="ECO:0000256" key="1">
    <source>
        <dbReference type="SAM" id="MobiDB-lite"/>
    </source>
</evidence>
<protein>
    <submittedName>
        <fullName evidence="2">Uncharacterized protein</fullName>
    </submittedName>
</protein>